<protein>
    <submittedName>
        <fullName evidence="7">Transcriptional regulatory protein, C terminal</fullName>
    </submittedName>
</protein>
<dbReference type="PANTHER" id="PTHR35807:SF1">
    <property type="entry name" value="TRANSCRIPTIONAL REGULATOR REDD"/>
    <property type="match status" value="1"/>
</dbReference>
<evidence type="ECO:0000256" key="5">
    <source>
        <dbReference type="PROSITE-ProRule" id="PRU01091"/>
    </source>
</evidence>
<dbReference type="GO" id="GO:0000160">
    <property type="term" value="P:phosphorelay signal transduction system"/>
    <property type="evidence" value="ECO:0007669"/>
    <property type="project" value="InterPro"/>
</dbReference>
<evidence type="ECO:0000313" key="7">
    <source>
        <dbReference type="EMBL" id="SHL17500.1"/>
    </source>
</evidence>
<dbReference type="InterPro" id="IPR041664">
    <property type="entry name" value="AAA_16"/>
</dbReference>
<accession>A0A1M6YH99</accession>
<dbReference type="AlphaFoldDB" id="A0A1M6YH99"/>
<proteinExistence type="inferred from homology"/>
<dbReference type="Pfam" id="PF13191">
    <property type="entry name" value="AAA_16"/>
    <property type="match status" value="1"/>
</dbReference>
<evidence type="ECO:0000259" key="6">
    <source>
        <dbReference type="PROSITE" id="PS51755"/>
    </source>
</evidence>
<dbReference type="SMART" id="SM00028">
    <property type="entry name" value="TPR"/>
    <property type="match status" value="4"/>
</dbReference>
<dbReference type="InterPro" id="IPR027417">
    <property type="entry name" value="P-loop_NTPase"/>
</dbReference>
<dbReference type="InterPro" id="IPR005158">
    <property type="entry name" value="BTAD"/>
</dbReference>
<dbReference type="InterPro" id="IPR019734">
    <property type="entry name" value="TPR_rpt"/>
</dbReference>
<organism evidence="7 8">
    <name type="scientific">Pseudonocardia thermophila</name>
    <dbReference type="NCBI Taxonomy" id="1848"/>
    <lineage>
        <taxon>Bacteria</taxon>
        <taxon>Bacillati</taxon>
        <taxon>Actinomycetota</taxon>
        <taxon>Actinomycetes</taxon>
        <taxon>Pseudonocardiales</taxon>
        <taxon>Pseudonocardiaceae</taxon>
        <taxon>Pseudonocardia</taxon>
    </lineage>
</organism>
<feature type="domain" description="OmpR/PhoB-type" evidence="6">
    <location>
        <begin position="1"/>
        <end position="92"/>
    </location>
</feature>
<dbReference type="InterPro" id="IPR011990">
    <property type="entry name" value="TPR-like_helical_dom_sf"/>
</dbReference>
<sequence>MSPPLRLRVLGPFGVDGEPGAPVPAGQARRVLAVLAWRRGEFVTVEELVDALWEGNPPDRADRNIASIVSRLRRAFGPDLIEGSAAGYRLPADRAAVDLHDAAELVETAERELGHGRYALAATGAEQAAKLLDADLALAGEHDDRWVRDLRAQVADLLRRARAVWSSAALQMGAYDTAVAVASAALQVDPFDEDSTRTVMLAHQRAGRPGGALRAYRALREALAEHLGIDPSPATEALHLAVLRAEDPGTDRAGSTAEDSGIVGRDGELAVLRRSWDTAAAGQPTVALVTGEAGIGKSALVAALAEETRRTGALVVQATCFAAERSLYLQPVADLVRALLRHMTPDDVREYAGTRLGTLVELVPELTDVVGTVPYARSAPEVEHRRSLDAVSSLVTRIGARRPVLLVVEDVQHAGQATVEALHVLAGHRQGSRTMLVLTERTGEGRPPVVTALRDLAVRIDLGPLRREDVLRLAAHTAWAEDPDRLWSWTGGSPLFLTELLRLPVGTGPPVVPETLHEVVETRIDAAGDAVAHLLSQGAVLGTTFSLEDVAALSGLGVEDCAARADRALRLGLLTAVGENFRFANDIVRLVAYESAPEPVRINRHRRAARILHDRPEAAAEHLMAAGDPRGAADCWLRAAQAASLKFSHIDAERLLDRAVAAAEQGGDSAQLITAHLLRGQARRDLGRIDDARADHETALALARDVGDVEQEARALEQLGWTAFYARDALVAVEFAEQASHLAESAAAAPGALPSATLLVGRVRHWDGDYEGAATAYGQVLARTAPDGTTAVALAYQGALLQHQDRFAEARAVLARATLLCRRTGEFRPLLQALFFTALARGDSGDFAGALRALESARKLIDAENLGFYRAGIETTSSWIWQELGQVDRARAHALQAVELARRGGGALELEQELHALLAVADCDLMQGRVDDAGSLVERAVPMLDRSLPFRPRAVLRLVEMQARFDAGQAERLLDLARTHSSPKYIALALRHLGRHEEAAGIAAATGSDLLVAQLGAPADRAGALRRIAATLTAEQRATFVTAGRLHRPPPLTR</sequence>
<dbReference type="Gene3D" id="1.10.10.10">
    <property type="entry name" value="Winged helix-like DNA-binding domain superfamily/Winged helix DNA-binding domain"/>
    <property type="match status" value="1"/>
</dbReference>
<dbReference type="STRING" id="1848.SAMN05443637_1204"/>
<reference evidence="7 8" key="1">
    <citation type="submission" date="2016-11" db="EMBL/GenBank/DDBJ databases">
        <authorList>
            <person name="Jaros S."/>
            <person name="Januszkiewicz K."/>
            <person name="Wedrychowicz H."/>
        </authorList>
    </citation>
    <scope>NUCLEOTIDE SEQUENCE [LARGE SCALE GENOMIC DNA]</scope>
    <source>
        <strain evidence="7 8">DSM 43832</strain>
    </source>
</reference>
<dbReference type="InterPro" id="IPR051677">
    <property type="entry name" value="AfsR-DnrI-RedD_regulator"/>
</dbReference>
<comment type="similarity">
    <text evidence="1">Belongs to the AfsR/DnrI/RedD regulatory family.</text>
</comment>
<dbReference type="PANTHER" id="PTHR35807">
    <property type="entry name" value="TRANSCRIPTIONAL REGULATOR REDD-RELATED"/>
    <property type="match status" value="1"/>
</dbReference>
<dbReference type="Proteomes" id="UP000184363">
    <property type="component" value="Unassembled WGS sequence"/>
</dbReference>
<dbReference type="RefSeq" id="WP_073459387.1">
    <property type="nucleotide sequence ID" value="NZ_FRAP01000020.1"/>
</dbReference>
<dbReference type="Pfam" id="PF03704">
    <property type="entry name" value="BTAD"/>
    <property type="match status" value="1"/>
</dbReference>
<dbReference type="SUPFAM" id="SSF48452">
    <property type="entry name" value="TPR-like"/>
    <property type="match status" value="3"/>
</dbReference>
<dbReference type="Gene3D" id="1.25.40.10">
    <property type="entry name" value="Tetratricopeptide repeat domain"/>
    <property type="match status" value="3"/>
</dbReference>
<feature type="DNA-binding region" description="OmpR/PhoB-type" evidence="5">
    <location>
        <begin position="1"/>
        <end position="92"/>
    </location>
</feature>
<evidence type="ECO:0000256" key="2">
    <source>
        <dbReference type="ARBA" id="ARBA00023015"/>
    </source>
</evidence>
<gene>
    <name evidence="7" type="ORF">SAMN05443637_1204</name>
</gene>
<keyword evidence="3 5" id="KW-0238">DNA-binding</keyword>
<dbReference type="EMBL" id="FRAP01000020">
    <property type="protein sequence ID" value="SHL17500.1"/>
    <property type="molecule type" value="Genomic_DNA"/>
</dbReference>
<keyword evidence="8" id="KW-1185">Reference proteome</keyword>
<name>A0A1M6YH99_PSETH</name>
<evidence type="ECO:0000313" key="8">
    <source>
        <dbReference type="Proteomes" id="UP000184363"/>
    </source>
</evidence>
<evidence type="ECO:0000256" key="1">
    <source>
        <dbReference type="ARBA" id="ARBA00005820"/>
    </source>
</evidence>
<dbReference type="SUPFAM" id="SSF46894">
    <property type="entry name" value="C-terminal effector domain of the bipartite response regulators"/>
    <property type="match status" value="1"/>
</dbReference>
<keyword evidence="2" id="KW-0805">Transcription regulation</keyword>
<keyword evidence="4" id="KW-0804">Transcription</keyword>
<dbReference type="OrthoDB" id="3666751at2"/>
<dbReference type="SMART" id="SM01043">
    <property type="entry name" value="BTAD"/>
    <property type="match status" value="1"/>
</dbReference>
<dbReference type="InterPro" id="IPR016032">
    <property type="entry name" value="Sig_transdc_resp-reg_C-effctor"/>
</dbReference>
<evidence type="ECO:0000256" key="4">
    <source>
        <dbReference type="ARBA" id="ARBA00023163"/>
    </source>
</evidence>
<dbReference type="GO" id="GO:0006355">
    <property type="term" value="P:regulation of DNA-templated transcription"/>
    <property type="evidence" value="ECO:0007669"/>
    <property type="project" value="InterPro"/>
</dbReference>
<dbReference type="InterPro" id="IPR036388">
    <property type="entry name" value="WH-like_DNA-bd_sf"/>
</dbReference>
<dbReference type="SMART" id="SM00862">
    <property type="entry name" value="Trans_reg_C"/>
    <property type="match status" value="1"/>
</dbReference>
<dbReference type="SUPFAM" id="SSF52540">
    <property type="entry name" value="P-loop containing nucleoside triphosphate hydrolases"/>
    <property type="match status" value="1"/>
</dbReference>
<dbReference type="InterPro" id="IPR001867">
    <property type="entry name" value="OmpR/PhoB-type_DNA-bd"/>
</dbReference>
<dbReference type="PROSITE" id="PS51755">
    <property type="entry name" value="OMPR_PHOB"/>
    <property type="match status" value="1"/>
</dbReference>
<dbReference type="Pfam" id="PF00486">
    <property type="entry name" value="Trans_reg_C"/>
    <property type="match status" value="1"/>
</dbReference>
<evidence type="ECO:0000256" key="3">
    <source>
        <dbReference type="ARBA" id="ARBA00023125"/>
    </source>
</evidence>
<dbReference type="GO" id="GO:0003677">
    <property type="term" value="F:DNA binding"/>
    <property type="evidence" value="ECO:0007669"/>
    <property type="project" value="UniProtKB-UniRule"/>
</dbReference>